<dbReference type="SMART" id="SM00535">
    <property type="entry name" value="RIBOc"/>
    <property type="match status" value="1"/>
</dbReference>
<dbReference type="SUPFAM" id="SSF69065">
    <property type="entry name" value="RNase III domain-like"/>
    <property type="match status" value="1"/>
</dbReference>
<dbReference type="GO" id="GO:0003725">
    <property type="term" value="F:double-stranded RNA binding"/>
    <property type="evidence" value="ECO:0007669"/>
    <property type="project" value="InterPro"/>
</dbReference>
<dbReference type="InterPro" id="IPR044444">
    <property type="entry name" value="Ribosomal_mL44_DSRM_metazoa"/>
</dbReference>
<evidence type="ECO:0000313" key="12">
    <source>
        <dbReference type="Proteomes" id="UP000095085"/>
    </source>
</evidence>
<name>A0A1E4RBP4_9ASCO</name>
<evidence type="ECO:0000313" key="11">
    <source>
        <dbReference type="EMBL" id="ODV64656.1"/>
    </source>
</evidence>
<dbReference type="OrthoDB" id="67027at2759"/>
<gene>
    <name evidence="11" type="ORF">HYPBUDRAFT_145345</name>
</gene>
<evidence type="ECO:0000259" key="10">
    <source>
        <dbReference type="PROSITE" id="PS50142"/>
    </source>
</evidence>
<dbReference type="GO" id="GO:0006396">
    <property type="term" value="P:RNA processing"/>
    <property type="evidence" value="ECO:0007669"/>
    <property type="project" value="InterPro"/>
</dbReference>
<evidence type="ECO:0000256" key="7">
    <source>
        <dbReference type="ARBA" id="ARBA00035187"/>
    </source>
</evidence>
<reference evidence="12" key="1">
    <citation type="submission" date="2016-05" db="EMBL/GenBank/DDBJ databases">
        <title>Comparative genomics of biotechnologically important yeasts.</title>
        <authorList>
            <consortium name="DOE Joint Genome Institute"/>
            <person name="Riley R."/>
            <person name="Haridas S."/>
            <person name="Wolfe K.H."/>
            <person name="Lopes M.R."/>
            <person name="Hittinger C.T."/>
            <person name="Goker M."/>
            <person name="Salamov A."/>
            <person name="Wisecaver J."/>
            <person name="Long T.M."/>
            <person name="Aerts A.L."/>
            <person name="Barry K."/>
            <person name="Choi C."/>
            <person name="Clum A."/>
            <person name="Coughlan A.Y."/>
            <person name="Deshpande S."/>
            <person name="Douglass A.P."/>
            <person name="Hanson S.J."/>
            <person name="Klenk H.-P."/>
            <person name="Labutti K."/>
            <person name="Lapidus A."/>
            <person name="Lindquist E."/>
            <person name="Lipzen A."/>
            <person name="Meier-Kolthoff J.P."/>
            <person name="Ohm R.A."/>
            <person name="Otillar R.P."/>
            <person name="Pangilinan J."/>
            <person name="Peng Y."/>
            <person name="Rokas A."/>
            <person name="Rosa C.A."/>
            <person name="Scheuner C."/>
            <person name="Sibirny A.A."/>
            <person name="Slot J.C."/>
            <person name="Stielow J.B."/>
            <person name="Sun H."/>
            <person name="Kurtzman C.P."/>
            <person name="Blackwell M."/>
            <person name="Grigoriev I.V."/>
            <person name="Jeffries T.W."/>
        </authorList>
    </citation>
    <scope>NUCLEOTIDE SEQUENCE [LARGE SCALE GENOMIC DNA]</scope>
    <source>
        <strain evidence="12">NRRL Y-1933</strain>
    </source>
</reference>
<dbReference type="Gene3D" id="1.10.1520.10">
    <property type="entry name" value="Ribonuclease III domain"/>
    <property type="match status" value="1"/>
</dbReference>
<proteinExistence type="inferred from homology"/>
<dbReference type="InterPro" id="IPR014720">
    <property type="entry name" value="dsRBD_dom"/>
</dbReference>
<evidence type="ECO:0000256" key="2">
    <source>
        <dbReference type="ARBA" id="ARBA00022884"/>
    </source>
</evidence>
<dbReference type="InterPro" id="IPR036389">
    <property type="entry name" value="RNase_III_sf"/>
</dbReference>
<dbReference type="RefSeq" id="XP_020073723.1">
    <property type="nucleotide sequence ID" value="XM_020219909.1"/>
</dbReference>
<keyword evidence="12" id="KW-1185">Reference proteome</keyword>
<dbReference type="GO" id="GO:0005739">
    <property type="term" value="C:mitochondrion"/>
    <property type="evidence" value="ECO:0007669"/>
    <property type="project" value="TreeGrafter"/>
</dbReference>
<dbReference type="GO" id="GO:0003735">
    <property type="term" value="F:structural constituent of ribosome"/>
    <property type="evidence" value="ECO:0007669"/>
    <property type="project" value="TreeGrafter"/>
</dbReference>
<evidence type="ECO:0000256" key="6">
    <source>
        <dbReference type="ARBA" id="ARBA00024034"/>
    </source>
</evidence>
<accession>A0A1E4RBP4</accession>
<dbReference type="PANTHER" id="PTHR11207:SF32">
    <property type="entry name" value="LARGE RIBOSOMAL SUBUNIT PROTEIN ML44"/>
    <property type="match status" value="1"/>
</dbReference>
<dbReference type="STRING" id="984485.A0A1E4RBP4"/>
<feature type="domain" description="DRBM" evidence="9">
    <location>
        <begin position="263"/>
        <end position="334"/>
    </location>
</feature>
<dbReference type="Gene3D" id="3.30.160.20">
    <property type="match status" value="1"/>
</dbReference>
<dbReference type="EMBL" id="KV454547">
    <property type="protein sequence ID" value="ODV64656.1"/>
    <property type="molecule type" value="Genomic_DNA"/>
</dbReference>
<dbReference type="CDD" id="cd19873">
    <property type="entry name" value="DSRM_MRPL3_like"/>
    <property type="match status" value="1"/>
</dbReference>
<keyword evidence="5" id="KW-0687">Ribonucleoprotein</keyword>
<dbReference type="Proteomes" id="UP000095085">
    <property type="component" value="Unassembled WGS sequence"/>
</dbReference>
<sequence length="366" mass="41015">MLSVITRSKARAGLLRAGRILQAQVACYHVAQPDTSLKTEYESITNYDSYRNTIFTHRLPELTAQQSPPLVALHARLNLPSSYSLSTLSQALNLHKFDGLANNFGLNTLGKTLLSYYIAEYLLIKYPRLPMPVHNVAVDSFMGVETLFEIGKSWGLEIDQSSKLEKFLSKEPEFLKYGRIRYQSDESKEEFKEDGVTEVSSNEIKSLNDNTFISKEAESYASSVRAIIGGLYTHTNEETTKKFIQDHILSRKLPIEQMFQFSKPTRELVRLCEKLNFEDPVEIRLIAETGRLTNHAIFVAGAFCGAEKLGEGVGASLREAKNRAVVNALMSYYLYSPISQDGGDVKLPSDKDYKFQGIVGLGDVSI</sequence>
<dbReference type="PROSITE" id="PS50137">
    <property type="entry name" value="DS_RBD"/>
    <property type="match status" value="1"/>
</dbReference>
<dbReference type="InterPro" id="IPR044443">
    <property type="entry name" value="Ribosomal_mL44_DSRM_fung"/>
</dbReference>
<evidence type="ECO:0000256" key="1">
    <source>
        <dbReference type="ARBA" id="ARBA00004173"/>
    </source>
</evidence>
<dbReference type="GeneID" id="30994459"/>
<comment type="similarity">
    <text evidence="6">Belongs to the ribonuclease III family. Mitochondrion-specific ribosomal protein mL44 subfamily.</text>
</comment>
<dbReference type="AlphaFoldDB" id="A0A1E4RBP4"/>
<evidence type="ECO:0000256" key="3">
    <source>
        <dbReference type="ARBA" id="ARBA00022980"/>
    </source>
</evidence>
<evidence type="ECO:0000256" key="5">
    <source>
        <dbReference type="ARBA" id="ARBA00023274"/>
    </source>
</evidence>
<dbReference type="SUPFAM" id="SSF54768">
    <property type="entry name" value="dsRNA-binding domain-like"/>
    <property type="match status" value="1"/>
</dbReference>
<dbReference type="InterPro" id="IPR000999">
    <property type="entry name" value="RNase_III_dom"/>
</dbReference>
<dbReference type="GO" id="GO:0004525">
    <property type="term" value="F:ribonuclease III activity"/>
    <property type="evidence" value="ECO:0007669"/>
    <property type="project" value="InterPro"/>
</dbReference>
<dbReference type="PANTHER" id="PTHR11207">
    <property type="entry name" value="RIBONUCLEASE III"/>
    <property type="match status" value="1"/>
</dbReference>
<keyword evidence="2 8" id="KW-0694">RNA-binding</keyword>
<evidence type="ECO:0000259" key="9">
    <source>
        <dbReference type="PROSITE" id="PS50137"/>
    </source>
</evidence>
<organism evidence="11 12">
    <name type="scientific">Hyphopichia burtonii NRRL Y-1933</name>
    <dbReference type="NCBI Taxonomy" id="984485"/>
    <lineage>
        <taxon>Eukaryota</taxon>
        <taxon>Fungi</taxon>
        <taxon>Dikarya</taxon>
        <taxon>Ascomycota</taxon>
        <taxon>Saccharomycotina</taxon>
        <taxon>Pichiomycetes</taxon>
        <taxon>Debaryomycetaceae</taxon>
        <taxon>Hyphopichia</taxon>
    </lineage>
</organism>
<protein>
    <recommendedName>
        <fullName evidence="7">Large ribosomal subunit protein mL44</fullName>
    </recommendedName>
</protein>
<keyword evidence="4" id="KW-0496">Mitochondrion</keyword>
<evidence type="ECO:0000256" key="4">
    <source>
        <dbReference type="ARBA" id="ARBA00023128"/>
    </source>
</evidence>
<feature type="domain" description="RNase III" evidence="10">
    <location>
        <begin position="70"/>
        <end position="236"/>
    </location>
</feature>
<dbReference type="PROSITE" id="PS50142">
    <property type="entry name" value="RNASE_3_2"/>
    <property type="match status" value="1"/>
</dbReference>
<keyword evidence="3" id="KW-0689">Ribosomal protein</keyword>
<evidence type="ECO:0000256" key="8">
    <source>
        <dbReference type="PROSITE-ProRule" id="PRU00266"/>
    </source>
</evidence>
<comment type="subcellular location">
    <subcellularLocation>
        <location evidence="1">Mitochondrion</location>
    </subcellularLocation>
</comment>
<dbReference type="Pfam" id="PF22892">
    <property type="entry name" value="DSRM_MRPL44"/>
    <property type="match status" value="1"/>
</dbReference>